<sequence length="70" mass="8324">MGLRNMQWDEWIELDNHYAKFHADKAKRIAERGPKCCKTAPEAYEGAVEMLEELCDYLPQRYPSLYQRTD</sequence>
<dbReference type="Proteomes" id="UP001357485">
    <property type="component" value="Unassembled WGS sequence"/>
</dbReference>
<dbReference type="EMBL" id="JAVRRA010005393">
    <property type="protein sequence ID" value="KAK5272007.1"/>
    <property type="molecule type" value="Genomic_DNA"/>
</dbReference>
<keyword evidence="2" id="KW-1185">Reference proteome</keyword>
<evidence type="ECO:0000313" key="1">
    <source>
        <dbReference type="EMBL" id="KAK5272007.1"/>
    </source>
</evidence>
<dbReference type="Pfam" id="PF11927">
    <property type="entry name" value="HODM_asu-like"/>
    <property type="match status" value="1"/>
</dbReference>
<dbReference type="InterPro" id="IPR021848">
    <property type="entry name" value="HODM_asu-like"/>
</dbReference>
<accession>A0ABR0M0C7</accession>
<feature type="non-terminal residue" evidence="1">
    <location>
        <position position="70"/>
    </location>
</feature>
<name>A0ABR0M0C7_9PEZI</name>
<organism evidence="1 2">
    <name type="scientific">Cryomyces antarcticus</name>
    <dbReference type="NCBI Taxonomy" id="329879"/>
    <lineage>
        <taxon>Eukaryota</taxon>
        <taxon>Fungi</taxon>
        <taxon>Dikarya</taxon>
        <taxon>Ascomycota</taxon>
        <taxon>Pezizomycotina</taxon>
        <taxon>Dothideomycetes</taxon>
        <taxon>Dothideomycetes incertae sedis</taxon>
        <taxon>Cryomyces</taxon>
    </lineage>
</organism>
<evidence type="ECO:0000313" key="2">
    <source>
        <dbReference type="Proteomes" id="UP001357485"/>
    </source>
</evidence>
<comment type="caution">
    <text evidence="1">The sequence shown here is derived from an EMBL/GenBank/DDBJ whole genome shotgun (WGS) entry which is preliminary data.</text>
</comment>
<proteinExistence type="predicted"/>
<gene>
    <name evidence="1" type="ORF">LTR16_012759</name>
</gene>
<reference evidence="1 2" key="1">
    <citation type="submission" date="2023-08" db="EMBL/GenBank/DDBJ databases">
        <title>Black Yeasts Isolated from many extreme environments.</title>
        <authorList>
            <person name="Coleine C."/>
            <person name="Stajich J.E."/>
            <person name="Selbmann L."/>
        </authorList>
    </citation>
    <scope>NUCLEOTIDE SEQUENCE [LARGE SCALE GENOMIC DNA]</scope>
    <source>
        <strain evidence="1 2">CCFEE 536</strain>
    </source>
</reference>
<protein>
    <submittedName>
        <fullName evidence="1">Uncharacterized protein</fullName>
    </submittedName>
</protein>